<name>A0ABP3G6Z0_9ACTN</name>
<keyword evidence="2" id="KW-1185">Reference proteome</keyword>
<comment type="caution">
    <text evidence="1">The sequence shown here is derived from an EMBL/GenBank/DDBJ whole genome shotgun (WGS) entry which is preliminary data.</text>
</comment>
<organism evidence="1 2">
    <name type="scientific">Streptomyces blastmyceticus</name>
    <dbReference type="NCBI Taxonomy" id="68180"/>
    <lineage>
        <taxon>Bacteria</taxon>
        <taxon>Bacillati</taxon>
        <taxon>Actinomycetota</taxon>
        <taxon>Actinomycetes</taxon>
        <taxon>Kitasatosporales</taxon>
        <taxon>Streptomycetaceae</taxon>
        <taxon>Streptomyces</taxon>
    </lineage>
</organism>
<evidence type="ECO:0000313" key="1">
    <source>
        <dbReference type="EMBL" id="GAA0335190.1"/>
    </source>
</evidence>
<evidence type="ECO:0000313" key="2">
    <source>
        <dbReference type="Proteomes" id="UP001500063"/>
    </source>
</evidence>
<accession>A0ABP3G6Z0</accession>
<reference evidence="2" key="1">
    <citation type="journal article" date="2019" name="Int. J. Syst. Evol. Microbiol.">
        <title>The Global Catalogue of Microorganisms (GCM) 10K type strain sequencing project: providing services to taxonomists for standard genome sequencing and annotation.</title>
        <authorList>
            <consortium name="The Broad Institute Genomics Platform"/>
            <consortium name="The Broad Institute Genome Sequencing Center for Infectious Disease"/>
            <person name="Wu L."/>
            <person name="Ma J."/>
        </authorList>
    </citation>
    <scope>NUCLEOTIDE SEQUENCE [LARGE SCALE GENOMIC DNA]</scope>
    <source>
        <strain evidence="2">JCM 4565</strain>
    </source>
</reference>
<proteinExistence type="predicted"/>
<protein>
    <submittedName>
        <fullName evidence="1">Uncharacterized protein</fullName>
    </submittedName>
</protein>
<dbReference type="Proteomes" id="UP001500063">
    <property type="component" value="Unassembled WGS sequence"/>
</dbReference>
<dbReference type="EMBL" id="BAAABW010000004">
    <property type="protein sequence ID" value="GAA0335190.1"/>
    <property type="molecule type" value="Genomic_DNA"/>
</dbReference>
<sequence>MCGPLASGAGGPRADFRAARNRVGEVMARGKEFYALRPLGGGREWDVAPSDIRALAQDEVLRVRVAEANARSGVRVMCRYCDRLRLDRAMALREFDRGRVDRIDRELEDHARAGHPPLRAAER</sequence>
<gene>
    <name evidence="1" type="ORF">GCM10010319_08930</name>
</gene>